<sequence>MSIYQMQQCVFDHLRRLEDPQDDRRPDDVLVDGYDMTEEERTALQAGDVGVFHTLGVHPVLINAYCRANGWKRADYRVLFPAGADAVSGKARWQGFGSRADGRLDEDGHFHLTASPAASSNSDSPNADSPDPTGRPDGLAPQEA</sequence>
<dbReference type="Gene3D" id="1.10.700.10">
    <property type="entry name" value="Dioxygenase LigAB, LigA subunit"/>
    <property type="match status" value="1"/>
</dbReference>
<evidence type="ECO:0000313" key="3">
    <source>
        <dbReference type="Proteomes" id="UP000199086"/>
    </source>
</evidence>
<feature type="compositionally biased region" description="Low complexity" evidence="1">
    <location>
        <begin position="114"/>
        <end position="132"/>
    </location>
</feature>
<gene>
    <name evidence="2" type="ORF">GA0111570_10716</name>
</gene>
<dbReference type="RefSeq" id="WP_092611053.1">
    <property type="nucleotide sequence ID" value="NZ_FMYF01000007.1"/>
</dbReference>
<organism evidence="2 3">
    <name type="scientific">Raineyella antarctica</name>
    <dbReference type="NCBI Taxonomy" id="1577474"/>
    <lineage>
        <taxon>Bacteria</taxon>
        <taxon>Bacillati</taxon>
        <taxon>Actinomycetota</taxon>
        <taxon>Actinomycetes</taxon>
        <taxon>Propionibacteriales</taxon>
        <taxon>Propionibacteriaceae</taxon>
        <taxon>Raineyella</taxon>
    </lineage>
</organism>
<proteinExistence type="predicted"/>
<name>A0A1G6H6F1_9ACTN</name>
<feature type="region of interest" description="Disordered" evidence="1">
    <location>
        <begin position="96"/>
        <end position="144"/>
    </location>
</feature>
<accession>A0A1G6H6F1</accession>
<dbReference type="AlphaFoldDB" id="A0A1G6H6F1"/>
<protein>
    <recommendedName>
        <fullName evidence="4">Aromatic-ring-opening dioxygenase LigAB, LigA subunit</fullName>
    </recommendedName>
</protein>
<dbReference type="STRING" id="1577474.GA0111570_10716"/>
<dbReference type="Proteomes" id="UP000199086">
    <property type="component" value="Unassembled WGS sequence"/>
</dbReference>
<reference evidence="2 3" key="1">
    <citation type="submission" date="2016-06" db="EMBL/GenBank/DDBJ databases">
        <authorList>
            <person name="Olsen C.W."/>
            <person name="Carey S."/>
            <person name="Hinshaw L."/>
            <person name="Karasin A.I."/>
        </authorList>
    </citation>
    <scope>NUCLEOTIDE SEQUENCE [LARGE SCALE GENOMIC DNA]</scope>
    <source>
        <strain evidence="2 3">LZ-22</strain>
    </source>
</reference>
<feature type="compositionally biased region" description="Basic and acidic residues" evidence="1">
    <location>
        <begin position="100"/>
        <end position="110"/>
    </location>
</feature>
<dbReference type="OrthoDB" id="3731132at2"/>
<evidence type="ECO:0008006" key="4">
    <source>
        <dbReference type="Google" id="ProtNLM"/>
    </source>
</evidence>
<dbReference type="EMBL" id="FMYF01000007">
    <property type="protein sequence ID" value="SDB89754.1"/>
    <property type="molecule type" value="Genomic_DNA"/>
</dbReference>
<keyword evidence="3" id="KW-1185">Reference proteome</keyword>
<evidence type="ECO:0000313" key="2">
    <source>
        <dbReference type="EMBL" id="SDB89754.1"/>
    </source>
</evidence>
<dbReference type="InterPro" id="IPR036622">
    <property type="entry name" value="LigA_sf"/>
</dbReference>
<evidence type="ECO:0000256" key="1">
    <source>
        <dbReference type="SAM" id="MobiDB-lite"/>
    </source>
</evidence>